<dbReference type="InterPro" id="IPR008928">
    <property type="entry name" value="6-hairpin_glycosidase_sf"/>
</dbReference>
<evidence type="ECO:0000259" key="1">
    <source>
        <dbReference type="Pfam" id="PF17390"/>
    </source>
</evidence>
<name>A0A1I2H9P7_9ACTN</name>
<dbReference type="InterPro" id="IPR035398">
    <property type="entry name" value="Bac_rhamnosid_C"/>
</dbReference>
<dbReference type="Pfam" id="PF17390">
    <property type="entry name" value="Bac_rhamnosid_C"/>
    <property type="match status" value="1"/>
</dbReference>
<dbReference type="GO" id="GO:0005975">
    <property type="term" value="P:carbohydrate metabolic process"/>
    <property type="evidence" value="ECO:0007669"/>
    <property type="project" value="InterPro"/>
</dbReference>
<gene>
    <name evidence="2" type="ORF">SAMN05216251_110145</name>
</gene>
<dbReference type="RefSeq" id="WP_143120592.1">
    <property type="nucleotide sequence ID" value="NZ_FONG01000010.1"/>
</dbReference>
<dbReference type="Gene3D" id="2.60.420.10">
    <property type="entry name" value="Maltose phosphorylase, domain 3"/>
    <property type="match status" value="1"/>
</dbReference>
<dbReference type="Proteomes" id="UP000199323">
    <property type="component" value="Unassembled WGS sequence"/>
</dbReference>
<dbReference type="STRING" id="380248.SAMN05216251_110145"/>
<protein>
    <submittedName>
        <fullName evidence="2">Alpha-L-rhamnosidase</fullName>
    </submittedName>
</protein>
<dbReference type="AlphaFoldDB" id="A0A1I2H9P7"/>
<accession>A0A1I2H9P7</accession>
<dbReference type="PANTHER" id="PTHR34987">
    <property type="entry name" value="C, PUTATIVE (AFU_ORTHOLOGUE AFUA_3G02880)-RELATED"/>
    <property type="match status" value="1"/>
</dbReference>
<organism evidence="2 3">
    <name type="scientific">Actinacidiphila alni</name>
    <dbReference type="NCBI Taxonomy" id="380248"/>
    <lineage>
        <taxon>Bacteria</taxon>
        <taxon>Bacillati</taxon>
        <taxon>Actinomycetota</taxon>
        <taxon>Actinomycetes</taxon>
        <taxon>Kitasatosporales</taxon>
        <taxon>Streptomycetaceae</taxon>
        <taxon>Actinacidiphila</taxon>
    </lineage>
</organism>
<evidence type="ECO:0000313" key="2">
    <source>
        <dbReference type="EMBL" id="SFF25697.1"/>
    </source>
</evidence>
<sequence length="869" mass="94474">MENDERHGLTRRGFLGATAGATAGTALLAVGTGPAAAAAGPADTVRAATDAWPIAEPYPPVHGGGFTGPRVKESPDPLVAYRWPDPKADDGLQVYRLRPAAVVADPPESFGNLSSVTTARCDVAVRGTGSIRVDFGVESPAWLEFDSPDFSGTVELSISEYNVPGKVNPGPPHPDKTLAPQRYGDTFRLELNPDLYEGVRFGWIHVRTFDQPWHITAVRAVCQAKPTNYNGRFACSDPQLTRIWYAGAYGVRVGFQHDYMGAILMDRGDRYGWSGDCNPIQAAALVAFGDTDFVKANLARTADDNQGIESYSLYWVLSLLEYHRHTGDADTLRSYIDNVRGKLDHAETLYAAPQSTFFGWDERLGAGFEAPNRPETAAVYRGMYRQACREFADAMDGIGRSDVAGPYRAAADRHDAELHADPDWFGPLGVHARAHAVNARSIRPRERQGVVAGEFDDRLNRLSFSTFNQYPILQAMTALGRTDDAIVTARDNWGGQLDYGGTTFFEVYRPDWNKILGPNDPVPNSQSGWTSLSHPWGGGVTAWLSHDVLGITPRSPGYDTVDVFPRPGRTLSWVSGSVPTPHGDVSVSYDIRTGSGTLRIPPGSRGRLGIPSDGRKVRVVRVGRKVVWDGRYRPVPGIGAASADGDSVVLDDIAPGTYTLSVVQQGRRPAAHRPGPMRYPMRFAGQDRKTAGDWGGVYGRDGQVLFNYDGMGHDRSDLPDYVESVSVWRTGWSGARDAVWVAGTDERRALAADRSNGGARAAACVYTTTPNPGGMTMPVDIAVRPNTSFQMALYFVDWDSTARRLAVEVFDLATRKLVAPEQLVDDFHGGAWLVYDCDRSVRVRVAHVLGDNAVLSGVFFGPAGSAVPR</sequence>
<proteinExistence type="predicted"/>
<dbReference type="SUPFAM" id="SSF48208">
    <property type="entry name" value="Six-hairpin glycosidases"/>
    <property type="match status" value="1"/>
</dbReference>
<reference evidence="2 3" key="1">
    <citation type="submission" date="2016-10" db="EMBL/GenBank/DDBJ databases">
        <authorList>
            <person name="de Groot N.N."/>
        </authorList>
    </citation>
    <scope>NUCLEOTIDE SEQUENCE [LARGE SCALE GENOMIC DNA]</scope>
    <source>
        <strain evidence="2 3">CGMCC 4.3510</strain>
    </source>
</reference>
<dbReference type="EMBL" id="FONG01000010">
    <property type="protein sequence ID" value="SFF25697.1"/>
    <property type="molecule type" value="Genomic_DNA"/>
</dbReference>
<feature type="domain" description="Alpha-L-rhamnosidase C-terminal" evidence="1">
    <location>
        <begin position="550"/>
        <end position="618"/>
    </location>
</feature>
<keyword evidence="3" id="KW-1185">Reference proteome</keyword>
<dbReference type="Gene3D" id="1.50.10.10">
    <property type="match status" value="1"/>
</dbReference>
<dbReference type="PROSITE" id="PS51318">
    <property type="entry name" value="TAT"/>
    <property type="match status" value="1"/>
</dbReference>
<dbReference type="OrthoDB" id="9815108at2"/>
<dbReference type="PANTHER" id="PTHR34987:SF2">
    <property type="entry name" value="B, PUTATIVE (AFU_ORTHOLOGUE AFUA_7G05040)-RELATED"/>
    <property type="match status" value="1"/>
</dbReference>
<dbReference type="InterPro" id="IPR012341">
    <property type="entry name" value="6hp_glycosidase-like_sf"/>
</dbReference>
<dbReference type="InterPro" id="IPR006311">
    <property type="entry name" value="TAT_signal"/>
</dbReference>
<evidence type="ECO:0000313" key="3">
    <source>
        <dbReference type="Proteomes" id="UP000199323"/>
    </source>
</evidence>